<evidence type="ECO:0000313" key="4">
    <source>
        <dbReference type="Proteomes" id="UP001216390"/>
    </source>
</evidence>
<dbReference type="SUPFAM" id="SSF53474">
    <property type="entry name" value="alpha/beta-Hydrolases"/>
    <property type="match status" value="1"/>
</dbReference>
<comment type="similarity">
    <text evidence="1">Belongs to the AB hydrolase superfamily.</text>
</comment>
<evidence type="ECO:0000256" key="2">
    <source>
        <dbReference type="SAM" id="MobiDB-lite"/>
    </source>
</evidence>
<name>A0AAF0BWY7_9ACTN</name>
<evidence type="ECO:0000313" key="3">
    <source>
        <dbReference type="EMBL" id="WCO68528.1"/>
    </source>
</evidence>
<keyword evidence="4" id="KW-1185">Reference proteome</keyword>
<dbReference type="KEGG" id="ima:PO878_07275"/>
<organism evidence="3 4">
    <name type="scientific">Iamia majanohamensis</name>
    <dbReference type="NCBI Taxonomy" id="467976"/>
    <lineage>
        <taxon>Bacteria</taxon>
        <taxon>Bacillati</taxon>
        <taxon>Actinomycetota</taxon>
        <taxon>Acidimicrobiia</taxon>
        <taxon>Acidimicrobiales</taxon>
        <taxon>Iamiaceae</taxon>
        <taxon>Iamia</taxon>
    </lineage>
</organism>
<dbReference type="Proteomes" id="UP001216390">
    <property type="component" value="Chromosome"/>
</dbReference>
<protein>
    <submittedName>
        <fullName evidence="3">Uncharacterized protein</fullName>
    </submittedName>
</protein>
<sequence length="253" mass="26531">MPVDDHPVRSQEHTLVGHLARPRARSSAGRPGLVLLHGLPPATAGAADAGRDLPELADRIATSLGWVVLALRLRGAGGSEGDFSLGGWLHDITAGLASLRAEPDVSATWIAGFGTGGGLAVGAGALDRDVEGVAALASPADFDDWASHPRRLLQHSREIGIISTPGFPPQPELWTRELRDIRPVAAAPALAPRPLLLVHGLDDEAVPHFDARVVADAHGSAELRIIGGAGHQLRHDPRAIAVLLGWLDRQAHT</sequence>
<dbReference type="Gene3D" id="3.40.50.1820">
    <property type="entry name" value="alpha/beta hydrolase"/>
    <property type="match status" value="1"/>
</dbReference>
<dbReference type="PANTHER" id="PTHR22946">
    <property type="entry name" value="DIENELACTONE HYDROLASE DOMAIN-CONTAINING PROTEIN-RELATED"/>
    <property type="match status" value="1"/>
</dbReference>
<dbReference type="InterPro" id="IPR029058">
    <property type="entry name" value="AB_hydrolase_fold"/>
</dbReference>
<dbReference type="EMBL" id="CP116942">
    <property type="protein sequence ID" value="WCO68528.1"/>
    <property type="molecule type" value="Genomic_DNA"/>
</dbReference>
<dbReference type="AlphaFoldDB" id="A0AAF0BWY7"/>
<reference evidence="3" key="1">
    <citation type="submission" date="2023-01" db="EMBL/GenBank/DDBJ databases">
        <title>The diversity of Class Acidimicrobiia in South China Sea sediment environments and the proposal of Iamia marina sp. nov., a novel species of the genus Iamia.</title>
        <authorList>
            <person name="He Y."/>
            <person name="Tian X."/>
        </authorList>
    </citation>
    <scope>NUCLEOTIDE SEQUENCE</scope>
    <source>
        <strain evidence="3">DSM 19957</strain>
    </source>
</reference>
<feature type="region of interest" description="Disordered" evidence="2">
    <location>
        <begin position="1"/>
        <end position="26"/>
    </location>
</feature>
<gene>
    <name evidence="3" type="ORF">PO878_07275</name>
</gene>
<dbReference type="InterPro" id="IPR050261">
    <property type="entry name" value="FrsA_esterase"/>
</dbReference>
<evidence type="ECO:0000256" key="1">
    <source>
        <dbReference type="ARBA" id="ARBA00008645"/>
    </source>
</evidence>
<dbReference type="RefSeq" id="WP_272738044.1">
    <property type="nucleotide sequence ID" value="NZ_CP116942.1"/>
</dbReference>
<accession>A0AAF0BWY7</accession>
<proteinExistence type="inferred from homology"/>
<feature type="compositionally biased region" description="Basic and acidic residues" evidence="2">
    <location>
        <begin position="1"/>
        <end position="12"/>
    </location>
</feature>